<dbReference type="UniPathway" id="UPA00908">
    <property type="reaction ID" value="UER00884"/>
</dbReference>
<evidence type="ECO:0000313" key="5">
    <source>
        <dbReference type="Proteomes" id="UP000652847"/>
    </source>
</evidence>
<dbReference type="Pfam" id="PF04607">
    <property type="entry name" value="RelA_SpoT"/>
    <property type="match status" value="1"/>
</dbReference>
<evidence type="ECO:0000259" key="3">
    <source>
        <dbReference type="SMART" id="SM00954"/>
    </source>
</evidence>
<dbReference type="EMBL" id="JACOOT010000026">
    <property type="protein sequence ID" value="MBC5651764.1"/>
    <property type="molecule type" value="Genomic_DNA"/>
</dbReference>
<comment type="pathway">
    <text evidence="1">Purine metabolism; ppGpp biosynthesis; ppGpp from GTP: step 1/2.</text>
</comment>
<reference evidence="4 5" key="1">
    <citation type="submission" date="2020-08" db="EMBL/GenBank/DDBJ databases">
        <title>Genome public.</title>
        <authorList>
            <person name="Liu C."/>
            <person name="Sun Q."/>
        </authorList>
    </citation>
    <scope>NUCLEOTIDE SEQUENCE [LARGE SCALE GENOMIC DNA]</scope>
    <source>
        <strain evidence="4 5">BX17</strain>
    </source>
</reference>
<dbReference type="Gene3D" id="3.30.460.10">
    <property type="entry name" value="Beta Polymerase, domain 2"/>
    <property type="match status" value="1"/>
</dbReference>
<dbReference type="Gene3D" id="1.10.287.860">
    <property type="entry name" value="Nucleotidyltransferase"/>
    <property type="match status" value="1"/>
</dbReference>
<keyword evidence="2" id="KW-0175">Coiled coil</keyword>
<dbReference type="SMART" id="SM00954">
    <property type="entry name" value="RelA_SpoT"/>
    <property type="match status" value="1"/>
</dbReference>
<dbReference type="InterPro" id="IPR043519">
    <property type="entry name" value="NT_sf"/>
</dbReference>
<dbReference type="CDD" id="cd05399">
    <property type="entry name" value="NT_Rel-Spo_like"/>
    <property type="match status" value="1"/>
</dbReference>
<sequence>MREPKKTEEKPAAVEEAQLIENIRKSMEKDQYYLLCQYAISIVEAKAKIIDEQLSMKYGREIMRSVSGRVKSPESIYAKLMRKELPADLETAGKKLNDLVGVRIVCLFLDDVYEIAEILKKQRDVTLVKEKDYIAKPKKNGYMSLHLIVDIPIYFGDNFQSKRVEIQIRTLAMDFWSVLEYQLMYKKNLSGAEKIGKELKNYSEEVANLDQKMMKLRNKIDKI</sequence>
<proteinExistence type="predicted"/>
<feature type="coiled-coil region" evidence="2">
    <location>
        <begin position="192"/>
        <end position="219"/>
    </location>
</feature>
<evidence type="ECO:0000313" key="4">
    <source>
        <dbReference type="EMBL" id="MBC5651764.1"/>
    </source>
</evidence>
<dbReference type="GO" id="GO:0015970">
    <property type="term" value="P:guanosine tetraphosphate biosynthetic process"/>
    <property type="evidence" value="ECO:0007669"/>
    <property type="project" value="UniProtKB-UniPathway"/>
</dbReference>
<evidence type="ECO:0000256" key="2">
    <source>
        <dbReference type="SAM" id="Coils"/>
    </source>
</evidence>
<dbReference type="AlphaFoldDB" id="A0A8I0AK32"/>
<organism evidence="4 5">
    <name type="scientific">Blautia segnis</name>
    <dbReference type="NCBI Taxonomy" id="2763030"/>
    <lineage>
        <taxon>Bacteria</taxon>
        <taxon>Bacillati</taxon>
        <taxon>Bacillota</taxon>
        <taxon>Clostridia</taxon>
        <taxon>Lachnospirales</taxon>
        <taxon>Lachnospiraceae</taxon>
        <taxon>Blautia</taxon>
    </lineage>
</organism>
<dbReference type="InterPro" id="IPR007685">
    <property type="entry name" value="RelA_SpoT"/>
</dbReference>
<gene>
    <name evidence="4" type="ORF">H8S54_11725</name>
</gene>
<dbReference type="PANTHER" id="PTHR47837">
    <property type="entry name" value="GTP PYROPHOSPHOKINASE YJBM"/>
    <property type="match status" value="1"/>
</dbReference>
<dbReference type="SUPFAM" id="SSF81301">
    <property type="entry name" value="Nucleotidyltransferase"/>
    <property type="match status" value="1"/>
</dbReference>
<comment type="caution">
    <text evidence="4">The sequence shown here is derived from an EMBL/GenBank/DDBJ whole genome shotgun (WGS) entry which is preliminary data.</text>
</comment>
<protein>
    <recommendedName>
        <fullName evidence="3">RelA/SpoT domain-containing protein</fullName>
    </recommendedName>
</protein>
<evidence type="ECO:0000256" key="1">
    <source>
        <dbReference type="ARBA" id="ARBA00004976"/>
    </source>
</evidence>
<dbReference type="PANTHER" id="PTHR47837:SF2">
    <property type="entry name" value="GTP PYROPHOSPHOKINASE YWAC"/>
    <property type="match status" value="1"/>
</dbReference>
<accession>A0A8I0AK32</accession>
<keyword evidence="5" id="KW-1185">Reference proteome</keyword>
<dbReference type="InterPro" id="IPR052366">
    <property type="entry name" value="GTP_Pyrophosphokinase"/>
</dbReference>
<feature type="domain" description="RelA/SpoT" evidence="3">
    <location>
        <begin position="68"/>
        <end position="191"/>
    </location>
</feature>
<dbReference type="RefSeq" id="WP_186901541.1">
    <property type="nucleotide sequence ID" value="NZ_JACOOT010000026.1"/>
</dbReference>
<dbReference type="Proteomes" id="UP000652847">
    <property type="component" value="Unassembled WGS sequence"/>
</dbReference>
<name>A0A8I0AK32_9FIRM</name>